<evidence type="ECO:0000313" key="3">
    <source>
        <dbReference type="EMBL" id="RNA32341.1"/>
    </source>
</evidence>
<feature type="coiled-coil region" evidence="1">
    <location>
        <begin position="208"/>
        <end position="270"/>
    </location>
</feature>
<evidence type="ECO:0000256" key="1">
    <source>
        <dbReference type="SAM" id="Coils"/>
    </source>
</evidence>
<organism evidence="3 4">
    <name type="scientific">Brachionus plicatilis</name>
    <name type="common">Marine rotifer</name>
    <name type="synonym">Brachionus muelleri</name>
    <dbReference type="NCBI Taxonomy" id="10195"/>
    <lineage>
        <taxon>Eukaryota</taxon>
        <taxon>Metazoa</taxon>
        <taxon>Spiralia</taxon>
        <taxon>Gnathifera</taxon>
        <taxon>Rotifera</taxon>
        <taxon>Eurotatoria</taxon>
        <taxon>Monogononta</taxon>
        <taxon>Pseudotrocha</taxon>
        <taxon>Ploima</taxon>
        <taxon>Brachionidae</taxon>
        <taxon>Brachionus</taxon>
    </lineage>
</organism>
<protein>
    <submittedName>
        <fullName evidence="3">Uncharacterized protein</fullName>
    </submittedName>
</protein>
<dbReference type="EMBL" id="REGN01001815">
    <property type="protein sequence ID" value="RNA32341.1"/>
    <property type="molecule type" value="Genomic_DNA"/>
</dbReference>
<feature type="compositionally biased region" description="Polar residues" evidence="2">
    <location>
        <begin position="455"/>
        <end position="464"/>
    </location>
</feature>
<proteinExistence type="predicted"/>
<feature type="compositionally biased region" description="Polar residues" evidence="2">
    <location>
        <begin position="512"/>
        <end position="522"/>
    </location>
</feature>
<comment type="caution">
    <text evidence="3">The sequence shown here is derived from an EMBL/GenBank/DDBJ whole genome shotgun (WGS) entry which is preliminary data.</text>
</comment>
<reference evidence="3 4" key="1">
    <citation type="journal article" date="2018" name="Sci. Rep.">
        <title>Genomic signatures of local adaptation to the degree of environmental predictability in rotifers.</title>
        <authorList>
            <person name="Franch-Gras L."/>
            <person name="Hahn C."/>
            <person name="Garcia-Roger E.M."/>
            <person name="Carmona M.J."/>
            <person name="Serra M."/>
            <person name="Gomez A."/>
        </authorList>
    </citation>
    <scope>NUCLEOTIDE SEQUENCE [LARGE SCALE GENOMIC DNA]</scope>
    <source>
        <strain evidence="3">HYR1</strain>
    </source>
</reference>
<evidence type="ECO:0000313" key="4">
    <source>
        <dbReference type="Proteomes" id="UP000276133"/>
    </source>
</evidence>
<accession>A0A3M7S996</accession>
<feature type="compositionally biased region" description="Basic and acidic residues" evidence="2">
    <location>
        <begin position="523"/>
        <end position="535"/>
    </location>
</feature>
<keyword evidence="4" id="KW-1185">Reference proteome</keyword>
<name>A0A3M7S996_BRAPC</name>
<dbReference type="Proteomes" id="UP000276133">
    <property type="component" value="Unassembled WGS sequence"/>
</dbReference>
<evidence type="ECO:0000256" key="2">
    <source>
        <dbReference type="SAM" id="MobiDB-lite"/>
    </source>
</evidence>
<keyword evidence="1" id="KW-0175">Coiled coil</keyword>
<sequence>MTKAKITFCNEQKLIQEEKERLRKLRIIQVREISKQNAANLRQAFRNEKDKEIKKQLDKKETVKKHEYEENFNEIKQFVQREIDNIGSGHLSAAHYDDKIEFRQKQAAENEERAAIRGRTAFLSEKAERTQVENKENAHIIARQNAIEQEKIRAAKIAKLPKPTDDNLESVVSKKTVKLVSMHDVDAFMTTRYHMPETIVNKASLEEMDDARQSAVDEEIRLKNVEHDLKRQSNERNEKARLRGKHALEKEILSENYNDIMKELNILEQADREKRQKELLNIPREIFVPSWQREQDKKEFQLELEREFEKIYIDANMRKEQMPEPMDPKKIDEMSENGIGEDSELDLTVLNEEPQLSEDIVPIKLNAENLKQDEIHPKVSPNPDENNSTKCSPKSIEQNVLQASQEIIPESTEQHMNNANNCSKNQSSKESIVLKKIKKQREEIAQKSSGVNLSLEDSNVSDLPTNDKDCEEKKKNEENLTEKSLNESRKSKTANELEEESEPSESSDELSYTLSLNSNTPRSDVESNDKKASLNNREKKLIKGIMMSSHNVSSVRDFTLDHNRMILNSKMDSQQNFKSNAYSMDLSHASRDIMVAGPKELFNKNSRKHIFKIIFEHNHENLTINLVLLIFLKN</sequence>
<feature type="region of interest" description="Disordered" evidence="2">
    <location>
        <begin position="372"/>
        <end position="392"/>
    </location>
</feature>
<feature type="compositionally biased region" description="Basic and acidic residues" evidence="2">
    <location>
        <begin position="465"/>
        <end position="495"/>
    </location>
</feature>
<dbReference type="AlphaFoldDB" id="A0A3M7S996"/>
<feature type="compositionally biased region" description="Acidic residues" evidence="2">
    <location>
        <begin position="496"/>
        <end position="508"/>
    </location>
</feature>
<dbReference type="OrthoDB" id="6359887at2759"/>
<gene>
    <name evidence="3" type="ORF">BpHYR1_048089</name>
</gene>
<feature type="region of interest" description="Disordered" evidence="2">
    <location>
        <begin position="455"/>
        <end position="535"/>
    </location>
</feature>
<feature type="compositionally biased region" description="Polar residues" evidence="2">
    <location>
        <begin position="383"/>
        <end position="392"/>
    </location>
</feature>